<comment type="caution">
    <text evidence="2">The sequence shown here is derived from an EMBL/GenBank/DDBJ whole genome shotgun (WGS) entry which is preliminary data.</text>
</comment>
<dbReference type="InterPro" id="IPR029058">
    <property type="entry name" value="AB_hydrolase_fold"/>
</dbReference>
<organism evidence="2 3">
    <name type="scientific">Deinococcus seoulensis</name>
    <dbReference type="NCBI Taxonomy" id="1837379"/>
    <lineage>
        <taxon>Bacteria</taxon>
        <taxon>Thermotogati</taxon>
        <taxon>Deinococcota</taxon>
        <taxon>Deinococci</taxon>
        <taxon>Deinococcales</taxon>
        <taxon>Deinococcaceae</taxon>
        <taxon>Deinococcus</taxon>
    </lineage>
</organism>
<evidence type="ECO:0000313" key="2">
    <source>
        <dbReference type="EMBL" id="GGR74568.1"/>
    </source>
</evidence>
<dbReference type="Gene3D" id="3.40.50.1820">
    <property type="entry name" value="alpha/beta hydrolase"/>
    <property type="match status" value="1"/>
</dbReference>
<dbReference type="PANTHER" id="PTHR43194:SF5">
    <property type="entry name" value="PIMELOYL-[ACYL-CARRIER PROTEIN] METHYL ESTER ESTERASE"/>
    <property type="match status" value="1"/>
</dbReference>
<feature type="domain" description="AB hydrolase-1" evidence="1">
    <location>
        <begin position="14"/>
        <end position="240"/>
    </location>
</feature>
<protein>
    <submittedName>
        <fullName evidence="2">Hydrolase</fullName>
    </submittedName>
</protein>
<reference evidence="3" key="1">
    <citation type="journal article" date="2019" name="Int. J. Syst. Evol. Microbiol.">
        <title>The Global Catalogue of Microorganisms (GCM) 10K type strain sequencing project: providing services to taxonomists for standard genome sequencing and annotation.</title>
        <authorList>
            <consortium name="The Broad Institute Genomics Platform"/>
            <consortium name="The Broad Institute Genome Sequencing Center for Infectious Disease"/>
            <person name="Wu L."/>
            <person name="Ma J."/>
        </authorList>
    </citation>
    <scope>NUCLEOTIDE SEQUENCE [LARGE SCALE GENOMIC DNA]</scope>
    <source>
        <strain evidence="3">JCM 31404</strain>
    </source>
</reference>
<dbReference type="PRINTS" id="PR00111">
    <property type="entry name" value="ABHYDROLASE"/>
</dbReference>
<dbReference type="Proteomes" id="UP000634308">
    <property type="component" value="Unassembled WGS sequence"/>
</dbReference>
<dbReference type="Pfam" id="PF12697">
    <property type="entry name" value="Abhydrolase_6"/>
    <property type="match status" value="1"/>
</dbReference>
<gene>
    <name evidence="2" type="ORF">GCM10008959_39750</name>
</gene>
<dbReference type="RefSeq" id="WP_189066733.1">
    <property type="nucleotide sequence ID" value="NZ_BMQM01000049.1"/>
</dbReference>
<evidence type="ECO:0000259" key="1">
    <source>
        <dbReference type="Pfam" id="PF12697"/>
    </source>
</evidence>
<keyword evidence="3" id="KW-1185">Reference proteome</keyword>
<keyword evidence="2" id="KW-0378">Hydrolase</keyword>
<dbReference type="PANTHER" id="PTHR43194">
    <property type="entry name" value="HYDROLASE ALPHA/BETA FOLD FAMILY"/>
    <property type="match status" value="1"/>
</dbReference>
<dbReference type="GO" id="GO:0016787">
    <property type="term" value="F:hydrolase activity"/>
    <property type="evidence" value="ECO:0007669"/>
    <property type="project" value="UniProtKB-KW"/>
</dbReference>
<evidence type="ECO:0000313" key="3">
    <source>
        <dbReference type="Proteomes" id="UP000634308"/>
    </source>
</evidence>
<name>A0ABQ2RYB1_9DEIO</name>
<dbReference type="InterPro" id="IPR000073">
    <property type="entry name" value="AB_hydrolase_1"/>
</dbReference>
<dbReference type="EMBL" id="BMQM01000049">
    <property type="protein sequence ID" value="GGR74568.1"/>
    <property type="molecule type" value="Genomic_DNA"/>
</dbReference>
<accession>A0ABQ2RYB1</accession>
<proteinExistence type="predicted"/>
<dbReference type="SUPFAM" id="SSF53474">
    <property type="entry name" value="alpha/beta-Hydrolases"/>
    <property type="match status" value="1"/>
</dbReference>
<sequence>MTDAPPPHANGNTVLLHGFGTSGHLWRTVRESLSGAHAPDLMGFGTQASAGRADQGTADMGEALLPLLRSLHAARGPVTLAGHSMGGKVAMWVAATRPDLVRRLVLIAPSPPTPEPMSDEDRAALRAAHGDRAALTRQYRTITRQPLSETDFRQLVHDGLCASPAAWTAWTDHGSREDITARLVGLRAPVTVLYSADDPAIAADTIRREVLGRLPGAQAHEVRGSGHLLPLEQPAEVVAALLDV</sequence>
<dbReference type="InterPro" id="IPR050228">
    <property type="entry name" value="Carboxylesterase_BioH"/>
</dbReference>